<accession>A0A1W1C356</accession>
<dbReference type="InterPro" id="IPR040442">
    <property type="entry name" value="Pyrv_kinase-like_dom_sf"/>
</dbReference>
<dbReference type="InterPro" id="IPR015813">
    <property type="entry name" value="Pyrv/PenolPyrv_kinase-like_dom"/>
</dbReference>
<dbReference type="CDD" id="cd06557">
    <property type="entry name" value="KPHMT-like"/>
    <property type="match status" value="1"/>
</dbReference>
<dbReference type="GO" id="GO:0015940">
    <property type="term" value="P:pantothenate biosynthetic process"/>
    <property type="evidence" value="ECO:0007669"/>
    <property type="project" value="InterPro"/>
</dbReference>
<dbReference type="Gene3D" id="3.20.20.60">
    <property type="entry name" value="Phosphoenolpyruvate-binding domains"/>
    <property type="match status" value="1"/>
</dbReference>
<dbReference type="EMBL" id="FPHJ01000029">
    <property type="protein sequence ID" value="SFV60174.1"/>
    <property type="molecule type" value="Genomic_DNA"/>
</dbReference>
<evidence type="ECO:0000256" key="2">
    <source>
        <dbReference type="ARBA" id="ARBA00008676"/>
    </source>
</evidence>
<dbReference type="Pfam" id="PF02548">
    <property type="entry name" value="Pantoate_transf"/>
    <property type="match status" value="1"/>
</dbReference>
<dbReference type="FunFam" id="3.20.20.60:FF:000003">
    <property type="entry name" value="3-methyl-2-oxobutanoate hydroxymethyltransferase"/>
    <property type="match status" value="1"/>
</dbReference>
<proteinExistence type="inferred from homology"/>
<organism evidence="5">
    <name type="scientific">hydrothermal vent metagenome</name>
    <dbReference type="NCBI Taxonomy" id="652676"/>
    <lineage>
        <taxon>unclassified sequences</taxon>
        <taxon>metagenomes</taxon>
        <taxon>ecological metagenomes</taxon>
    </lineage>
</organism>
<dbReference type="GO" id="GO:0000287">
    <property type="term" value="F:magnesium ion binding"/>
    <property type="evidence" value="ECO:0007669"/>
    <property type="project" value="TreeGrafter"/>
</dbReference>
<dbReference type="AlphaFoldDB" id="A0A1W1C356"/>
<dbReference type="PIRSF" id="PIRSF000388">
    <property type="entry name" value="Pantoate_hydroxy_MeTrfase"/>
    <property type="match status" value="1"/>
</dbReference>
<dbReference type="HAMAP" id="MF_00156">
    <property type="entry name" value="PanB"/>
    <property type="match status" value="1"/>
</dbReference>
<dbReference type="PANTHER" id="PTHR20881:SF0">
    <property type="entry name" value="3-METHYL-2-OXOBUTANOATE HYDROXYMETHYLTRANSFERASE"/>
    <property type="match status" value="1"/>
</dbReference>
<dbReference type="NCBIfam" id="TIGR00222">
    <property type="entry name" value="panB"/>
    <property type="match status" value="1"/>
</dbReference>
<dbReference type="InterPro" id="IPR003700">
    <property type="entry name" value="Pantoate_hydroxy_MeTrfase"/>
</dbReference>
<dbReference type="GO" id="GO:0005737">
    <property type="term" value="C:cytoplasm"/>
    <property type="evidence" value="ECO:0007669"/>
    <property type="project" value="TreeGrafter"/>
</dbReference>
<reference evidence="5" key="1">
    <citation type="submission" date="2016-10" db="EMBL/GenBank/DDBJ databases">
        <authorList>
            <person name="de Groot N.N."/>
        </authorList>
    </citation>
    <scope>NUCLEOTIDE SEQUENCE</scope>
</reference>
<evidence type="ECO:0000313" key="5">
    <source>
        <dbReference type="EMBL" id="SFV60174.1"/>
    </source>
</evidence>
<comment type="pathway">
    <text evidence="1">Cofactor biosynthesis; (R)-pantothenate biosynthesis; (R)-pantoate from 3-methyl-2-oxobutanoate: step 1/2.</text>
</comment>
<dbReference type="GO" id="GO:0008168">
    <property type="term" value="F:methyltransferase activity"/>
    <property type="evidence" value="ECO:0007669"/>
    <property type="project" value="UniProtKB-KW"/>
</dbReference>
<evidence type="ECO:0000256" key="1">
    <source>
        <dbReference type="ARBA" id="ARBA00005033"/>
    </source>
</evidence>
<dbReference type="GO" id="GO:0003864">
    <property type="term" value="F:3-methyl-2-oxobutanoate hydroxymethyltransferase activity"/>
    <property type="evidence" value="ECO:0007669"/>
    <property type="project" value="UniProtKB-EC"/>
</dbReference>
<keyword evidence="4 5" id="KW-0808">Transferase</keyword>
<name>A0A1W1C356_9ZZZZ</name>
<protein>
    <recommendedName>
        <fullName evidence="3">3-methyl-2-oxobutanoate hydroxymethyltransferase</fullName>
        <ecNumber evidence="3">2.1.2.11</ecNumber>
    </recommendedName>
</protein>
<keyword evidence="5" id="KW-0489">Methyltransferase</keyword>
<dbReference type="PANTHER" id="PTHR20881">
    <property type="entry name" value="3-METHYL-2-OXOBUTANOATE HYDROXYMETHYLTRANSFERASE"/>
    <property type="match status" value="1"/>
</dbReference>
<evidence type="ECO:0000256" key="3">
    <source>
        <dbReference type="ARBA" id="ARBA00012618"/>
    </source>
</evidence>
<sequence>MKETGNKITCLTAYDYNFAKVFNDAKVDIILVGDSLGMVIQGSKNTLKVSVDDMTYHTKIVSKACSYSYLIADMPYLSYEDEITSLKNAMELINSGAKMVKLEGADNLNIFKKLIDNNIEVCGHLGLQPQSVEKLGGFKVQGKDKESGGKILKDAIKLQEIGVKLLVLECIPKSLATKISQTLKIPTIGIGAGSKCDGQVLVSYDILGLGNPPKFSKNFLSATNSIKQATLNFIKEVKNGDFPTEKHSF</sequence>
<dbReference type="NCBIfam" id="NF001452">
    <property type="entry name" value="PRK00311.1"/>
    <property type="match status" value="1"/>
</dbReference>
<comment type="similarity">
    <text evidence="2">Belongs to the PanB family.</text>
</comment>
<dbReference type="EC" id="2.1.2.11" evidence="3"/>
<gene>
    <name evidence="5" type="ORF">MNB_SUP05-5-809</name>
</gene>
<evidence type="ECO:0000256" key="4">
    <source>
        <dbReference type="ARBA" id="ARBA00022679"/>
    </source>
</evidence>
<dbReference type="SUPFAM" id="SSF51621">
    <property type="entry name" value="Phosphoenolpyruvate/pyruvate domain"/>
    <property type="match status" value="1"/>
</dbReference>
<dbReference type="GO" id="GO:0032259">
    <property type="term" value="P:methylation"/>
    <property type="evidence" value="ECO:0007669"/>
    <property type="project" value="UniProtKB-KW"/>
</dbReference>